<proteinExistence type="predicted"/>
<evidence type="ECO:0000313" key="2">
    <source>
        <dbReference type="Proteomes" id="UP000051491"/>
    </source>
</evidence>
<dbReference type="STRING" id="89059.LAC1533_0293"/>
<comment type="caution">
    <text evidence="1">The sequence shown here is derived from an EMBL/GenBank/DDBJ whole genome shotgun (WGS) entry which is preliminary data.</text>
</comment>
<evidence type="ECO:0000313" key="1">
    <source>
        <dbReference type="EMBL" id="KRN78131.1"/>
    </source>
</evidence>
<organism evidence="1 2">
    <name type="scientific">Ligilactobacillus acidipiscis</name>
    <dbReference type="NCBI Taxonomy" id="89059"/>
    <lineage>
        <taxon>Bacteria</taxon>
        <taxon>Bacillati</taxon>
        <taxon>Bacillota</taxon>
        <taxon>Bacilli</taxon>
        <taxon>Lactobacillales</taxon>
        <taxon>Lactobacillaceae</taxon>
        <taxon>Ligilactobacillus</taxon>
    </lineage>
</organism>
<reference evidence="1 2" key="1">
    <citation type="journal article" date="2015" name="Genome Announc.">
        <title>Expanding the biotechnology potential of lactobacilli through comparative genomics of 213 strains and associated genera.</title>
        <authorList>
            <person name="Sun Z."/>
            <person name="Harris H.M."/>
            <person name="McCann A."/>
            <person name="Guo C."/>
            <person name="Argimon S."/>
            <person name="Zhang W."/>
            <person name="Yang X."/>
            <person name="Jeffery I.B."/>
            <person name="Cooney J.C."/>
            <person name="Kagawa T.F."/>
            <person name="Liu W."/>
            <person name="Song Y."/>
            <person name="Salvetti E."/>
            <person name="Wrobel A."/>
            <person name="Rasinkangas P."/>
            <person name="Parkhill J."/>
            <person name="Rea M.C."/>
            <person name="O'Sullivan O."/>
            <person name="Ritari J."/>
            <person name="Douillard F.P."/>
            <person name="Paul Ross R."/>
            <person name="Yang R."/>
            <person name="Briner A.E."/>
            <person name="Felis G.E."/>
            <person name="de Vos W.M."/>
            <person name="Barrangou R."/>
            <person name="Klaenhammer T.R."/>
            <person name="Caufield P.W."/>
            <person name="Cui Y."/>
            <person name="Zhang H."/>
            <person name="O'Toole P.W."/>
        </authorList>
    </citation>
    <scope>NUCLEOTIDE SEQUENCE [LARGE SCALE GENOMIC DNA]</scope>
    <source>
        <strain evidence="1 2">DSM 15353</strain>
    </source>
</reference>
<protein>
    <submittedName>
        <fullName evidence="1">Uncharacterized protein</fullName>
    </submittedName>
</protein>
<sequence length="115" mass="13010">MAILKGADKMKKFEQVTLEYTDNNGKKMKRSADLIKDFSISLNTKYLVSFETIEEAKKFAADVKRKRMMVTNEQGITKIYRVKNFEMKDPAGFASKTGSSVGIIQGELYLNVVLS</sequence>
<accession>A0A0R2JLN7</accession>
<name>A0A0R2JLN7_9LACO</name>
<gene>
    <name evidence="1" type="ORF">IV43_GL000583</name>
</gene>
<dbReference type="EMBL" id="JQBK01000156">
    <property type="protein sequence ID" value="KRN78131.1"/>
    <property type="molecule type" value="Genomic_DNA"/>
</dbReference>
<dbReference type="PATRIC" id="fig|89059.3.peg.604"/>
<dbReference type="Proteomes" id="UP000051491">
    <property type="component" value="Unassembled WGS sequence"/>
</dbReference>
<dbReference type="AlphaFoldDB" id="A0A0R2JLN7"/>